<feature type="domain" description="Ig-like" evidence="11">
    <location>
        <begin position="59"/>
        <end position="140"/>
    </location>
</feature>
<feature type="compositionally biased region" description="Polar residues" evidence="9">
    <location>
        <begin position="601"/>
        <end position="610"/>
    </location>
</feature>
<dbReference type="SUPFAM" id="SSF48726">
    <property type="entry name" value="Immunoglobulin"/>
    <property type="match status" value="1"/>
</dbReference>
<dbReference type="SUPFAM" id="SSF49265">
    <property type="entry name" value="Fibronectin type III"/>
    <property type="match status" value="1"/>
</dbReference>
<dbReference type="AlphaFoldDB" id="A0A6P8NTK4"/>
<comment type="subcellular location">
    <subcellularLocation>
        <location evidence="1">Membrane</location>
        <topology evidence="1">Single-pass membrane protein</topology>
    </subcellularLocation>
</comment>
<evidence type="ECO:0000259" key="11">
    <source>
        <dbReference type="PROSITE" id="PS50835"/>
    </source>
</evidence>
<feature type="region of interest" description="Disordered" evidence="9">
    <location>
        <begin position="601"/>
        <end position="640"/>
    </location>
</feature>
<dbReference type="PANTHER" id="PTHR10075">
    <property type="entry name" value="BASIGIN RELATED"/>
    <property type="match status" value="1"/>
</dbReference>
<dbReference type="CDD" id="cd00063">
    <property type="entry name" value="FN3"/>
    <property type="match status" value="1"/>
</dbReference>
<evidence type="ECO:0000256" key="4">
    <source>
        <dbReference type="ARBA" id="ARBA00022737"/>
    </source>
</evidence>
<dbReference type="InterPro" id="IPR003599">
    <property type="entry name" value="Ig_sub"/>
</dbReference>
<dbReference type="InterPro" id="IPR007110">
    <property type="entry name" value="Ig-like_dom"/>
</dbReference>
<keyword evidence="13" id="KW-1185">Reference proteome</keyword>
<proteinExistence type="predicted"/>
<dbReference type="PROSITE" id="PS50835">
    <property type="entry name" value="IG_LIKE"/>
    <property type="match status" value="1"/>
</dbReference>
<dbReference type="InterPro" id="IPR003598">
    <property type="entry name" value="Ig_sub2"/>
</dbReference>
<dbReference type="Gene3D" id="2.60.40.10">
    <property type="entry name" value="Immunoglobulins"/>
    <property type="match status" value="2"/>
</dbReference>
<reference evidence="14" key="1">
    <citation type="submission" date="2025-08" db="UniProtKB">
        <authorList>
            <consortium name="RefSeq"/>
        </authorList>
    </citation>
    <scope>IDENTIFICATION</scope>
</reference>
<dbReference type="SMART" id="SM00409">
    <property type="entry name" value="IG"/>
    <property type="match status" value="1"/>
</dbReference>
<dbReference type="GO" id="GO:0016020">
    <property type="term" value="C:membrane"/>
    <property type="evidence" value="ECO:0007669"/>
    <property type="project" value="UniProtKB-SubCell"/>
</dbReference>
<accession>A0A6P8NTK4</accession>
<evidence type="ECO:0000256" key="5">
    <source>
        <dbReference type="ARBA" id="ARBA00022989"/>
    </source>
</evidence>
<evidence type="ECO:0000256" key="2">
    <source>
        <dbReference type="ARBA" id="ARBA00022692"/>
    </source>
</evidence>
<keyword evidence="5 10" id="KW-1133">Transmembrane helix</keyword>
<evidence type="ECO:0000256" key="7">
    <source>
        <dbReference type="ARBA" id="ARBA00023157"/>
    </source>
</evidence>
<evidence type="ECO:0000256" key="8">
    <source>
        <dbReference type="ARBA" id="ARBA00023319"/>
    </source>
</evidence>
<dbReference type="InterPro" id="IPR036179">
    <property type="entry name" value="Ig-like_dom_sf"/>
</dbReference>
<dbReference type="OrthoDB" id="428111at2759"/>
<dbReference type="PANTHER" id="PTHR10075:SF14">
    <property type="entry name" value="CELL ADHESION MOLECULE DSCAM2-RELATED"/>
    <property type="match status" value="1"/>
</dbReference>
<keyword evidence="8" id="KW-0393">Immunoglobulin domain</keyword>
<organism evidence="13 14">
    <name type="scientific">Geotrypetes seraphini</name>
    <name type="common">Gaboon caecilian</name>
    <name type="synonym">Caecilia seraphini</name>
    <dbReference type="NCBI Taxonomy" id="260995"/>
    <lineage>
        <taxon>Eukaryota</taxon>
        <taxon>Metazoa</taxon>
        <taxon>Chordata</taxon>
        <taxon>Craniata</taxon>
        <taxon>Vertebrata</taxon>
        <taxon>Euteleostomi</taxon>
        <taxon>Amphibia</taxon>
        <taxon>Gymnophiona</taxon>
        <taxon>Geotrypetes</taxon>
    </lineage>
</organism>
<keyword evidence="3" id="KW-0732">Signal</keyword>
<evidence type="ECO:0000259" key="12">
    <source>
        <dbReference type="PROSITE" id="PS50853"/>
    </source>
</evidence>
<dbReference type="GO" id="GO:0007399">
    <property type="term" value="P:nervous system development"/>
    <property type="evidence" value="ECO:0007669"/>
    <property type="project" value="UniProtKB-ARBA"/>
</dbReference>
<evidence type="ECO:0000256" key="1">
    <source>
        <dbReference type="ARBA" id="ARBA00004167"/>
    </source>
</evidence>
<evidence type="ECO:0000256" key="9">
    <source>
        <dbReference type="SAM" id="MobiDB-lite"/>
    </source>
</evidence>
<dbReference type="InParanoid" id="A0A6P8NTK4"/>
<dbReference type="RefSeq" id="XP_033774244.1">
    <property type="nucleotide sequence ID" value="XM_033918353.1"/>
</dbReference>
<feature type="region of interest" description="Disordered" evidence="9">
    <location>
        <begin position="527"/>
        <end position="551"/>
    </location>
</feature>
<keyword evidence="2 10" id="KW-0812">Transmembrane</keyword>
<evidence type="ECO:0000256" key="3">
    <source>
        <dbReference type="ARBA" id="ARBA00022729"/>
    </source>
</evidence>
<evidence type="ECO:0000313" key="13">
    <source>
        <dbReference type="Proteomes" id="UP000515159"/>
    </source>
</evidence>
<dbReference type="Pfam" id="PF00041">
    <property type="entry name" value="fn3"/>
    <property type="match status" value="1"/>
</dbReference>
<dbReference type="KEGG" id="gsh:117347426"/>
<gene>
    <name evidence="14" type="primary">LOC117347426</name>
</gene>
<dbReference type="Pfam" id="PF13927">
    <property type="entry name" value="Ig_3"/>
    <property type="match status" value="1"/>
</dbReference>
<dbReference type="InterPro" id="IPR003961">
    <property type="entry name" value="FN3_dom"/>
</dbReference>
<dbReference type="PROSITE" id="PS50853">
    <property type="entry name" value="FN3"/>
    <property type="match status" value="1"/>
</dbReference>
<evidence type="ECO:0000256" key="6">
    <source>
        <dbReference type="ARBA" id="ARBA00023136"/>
    </source>
</evidence>
<dbReference type="FunFam" id="2.60.40.10:FF:000008">
    <property type="entry name" value="roundabout homolog 2 isoform X2"/>
    <property type="match status" value="1"/>
</dbReference>
<feature type="compositionally biased region" description="Basic residues" evidence="9">
    <location>
        <begin position="624"/>
        <end position="640"/>
    </location>
</feature>
<evidence type="ECO:0000313" key="14">
    <source>
        <dbReference type="RefSeq" id="XP_033774244.1"/>
    </source>
</evidence>
<dbReference type="InterPro" id="IPR036116">
    <property type="entry name" value="FN3_sf"/>
</dbReference>
<dbReference type="InterPro" id="IPR013783">
    <property type="entry name" value="Ig-like_fold"/>
</dbReference>
<keyword evidence="6 10" id="KW-0472">Membrane</keyword>
<name>A0A6P8NTK4_GEOSA</name>
<protein>
    <submittedName>
        <fullName evidence="14">Roundabout homolog 3-like</fullName>
    </submittedName>
</protein>
<dbReference type="FunFam" id="2.60.40.10:FF:000065">
    <property type="entry name" value="roundabout homolog 1 isoform X3"/>
    <property type="match status" value="1"/>
</dbReference>
<keyword evidence="7" id="KW-1015">Disulfide bond</keyword>
<feature type="domain" description="Fibronectin type-III" evidence="12">
    <location>
        <begin position="168"/>
        <end position="260"/>
    </location>
</feature>
<dbReference type="SMART" id="SM00408">
    <property type="entry name" value="IGc2"/>
    <property type="match status" value="1"/>
</dbReference>
<sequence>MLRYLLKTLLQMNLFADSIPEENSTSINLLFHTNTILNESFFNFANLTNLNVTSDYIPPIIQQGPTNQTLAVETTAQLPCYVTGTPPPSIQWLKDGQSIAGNDPRVELSDNGSLQITNLQLTDSGLYMCIATSLTGKTIWSGYLKVQDVGPTKQGMDLWQEQHELKEIMVHLQAPIVLNSTSILVTWTVDVQAEFIHGFQLMYRSRADNWLVQEVKSSSKRGTVLLELKKGTEYEIKIRPYIDNFQGKDSEVLVIQTPEEEPDPVTIDHGGKISLAQQITDMVKQPTFIAGIGSSCWLILMCFSIWIYCRRKKRKESSHYTASFVYTPAVSFSHVENAEYIRRPGLLATDASNSPWFSDSCPATNLIHNGKMKEMEDVGHHDATEQYHSDAGISNYISQAEKSGGRISDGPIYSTIDSSGDEMQTFKGYFSQHTMLYAGIPVVPCGSQNFHSSDLEENQWTLQDRPSGIQYAQPEWNRTETVVNAVKQKSVGKTVKDSSLNRTELLPPPFSTRGLRQFKQEMEEMKTDSRLHRSAQMGDEGRSNTQLLNHRQLPTGAVLPTRSESPPLTQSSPNLNVLVEGAEGHTPRLGYRDNLNQTPALNAENISSPGTGKAWSVEGEHPHIPSRKKSRAKKKSKVGHYRREVRQVDLPPPPEPPPAEIHVARPRLNRSTESMKRNSSVILSVKRRHRAKHSHWTTVTGHVLQLRYGEGRCSIVDYLDTGTPGLCWIYF</sequence>
<dbReference type="Proteomes" id="UP000515159">
    <property type="component" value="Chromosome 13"/>
</dbReference>
<feature type="transmembrane region" description="Helical" evidence="10">
    <location>
        <begin position="288"/>
        <end position="309"/>
    </location>
</feature>
<keyword evidence="4" id="KW-0677">Repeat</keyword>
<evidence type="ECO:0000256" key="10">
    <source>
        <dbReference type="SAM" id="Phobius"/>
    </source>
</evidence>
<dbReference type="GeneID" id="117347426"/>